<dbReference type="STRING" id="686832.A0A0C2Y329"/>
<keyword evidence="1" id="KW-0704">Schiff base</keyword>
<keyword evidence="2" id="KW-0808">Transferase</keyword>
<comment type="catalytic activity">
    <reaction evidence="2">
        <text>D-sedoheptulose 7-phosphate + D-glyceraldehyde 3-phosphate = D-erythrose 4-phosphate + beta-D-fructose 6-phosphate</text>
        <dbReference type="Rhea" id="RHEA:17053"/>
        <dbReference type="ChEBI" id="CHEBI:16897"/>
        <dbReference type="ChEBI" id="CHEBI:57483"/>
        <dbReference type="ChEBI" id="CHEBI:57634"/>
        <dbReference type="ChEBI" id="CHEBI:59776"/>
        <dbReference type="EC" id="2.2.1.2"/>
    </reaction>
</comment>
<dbReference type="PANTHER" id="PTHR10683">
    <property type="entry name" value="TRANSALDOLASE"/>
    <property type="match status" value="1"/>
</dbReference>
<sequence length="402" mass="43139">MTPDSESTAPGFTALDAIRQAGVIVASDGAEYHKIGEFQPVDATTNPSLVYAAVSKAEYSHLVDEAVRHAHARLPSAPIEEKVEFALDHLLVLVGAQILSIIPGRVSISVDPRLGFSYSAILSKSRALIKHVDDLHISRSRILIKIPATAAGIHAAHTLETVEGIHTNMTLVFSLVQALACAQAGVTVVSPFIGRVKDWWAAKAIAEGNPSGLADQPLAEHPGIKLVHRIRDAYTKYGYKTQVMAAGFRKVEEIIELGNAGSEGGADFMTLPPDLLDGLRTRNGVYPPVHPPPRFTSIPDSPVLYFSSDGPTEEGLAAFERDSKKEAISLDKVPEGLDKFSIDAIKLEEKVRTLIEREVALSEVSKSPSKTTSSGFVKRGAGVTGNGRSASEEVCRRSVQVK</sequence>
<dbReference type="Gene3D" id="3.20.20.70">
    <property type="entry name" value="Aldolase class I"/>
    <property type="match status" value="1"/>
</dbReference>
<name>A0A0C2Y329_HEBCY</name>
<dbReference type="EMBL" id="KN831819">
    <property type="protein sequence ID" value="KIM35497.1"/>
    <property type="molecule type" value="Genomic_DNA"/>
</dbReference>
<dbReference type="GO" id="GO:0004801">
    <property type="term" value="F:transaldolase activity"/>
    <property type="evidence" value="ECO:0007669"/>
    <property type="project" value="UniProtKB-EC"/>
</dbReference>
<dbReference type="EC" id="2.2.1.2" evidence="2"/>
<dbReference type="InterPro" id="IPR018225">
    <property type="entry name" value="Transaldolase_AS"/>
</dbReference>
<organism evidence="4 5">
    <name type="scientific">Hebeloma cylindrosporum</name>
    <dbReference type="NCBI Taxonomy" id="76867"/>
    <lineage>
        <taxon>Eukaryota</taxon>
        <taxon>Fungi</taxon>
        <taxon>Dikarya</taxon>
        <taxon>Basidiomycota</taxon>
        <taxon>Agaricomycotina</taxon>
        <taxon>Agaricomycetes</taxon>
        <taxon>Agaricomycetidae</taxon>
        <taxon>Agaricales</taxon>
        <taxon>Agaricineae</taxon>
        <taxon>Hymenogastraceae</taxon>
        <taxon>Hebeloma</taxon>
    </lineage>
</organism>
<comment type="function">
    <text evidence="2">Catalyzes the rate-limiting step of the non-oxidative phase in the pentose phosphate pathway. Catalyzes the reversible conversion of sedheptulose-7-phosphate and D-glyceraldehyde 3-phosphate into erythrose-4-phosphate and beta-D-fructose 6-phosphate.</text>
</comment>
<evidence type="ECO:0000256" key="3">
    <source>
        <dbReference type="SAM" id="MobiDB-lite"/>
    </source>
</evidence>
<dbReference type="GO" id="GO:0006098">
    <property type="term" value="P:pentose-phosphate shunt"/>
    <property type="evidence" value="ECO:0007669"/>
    <property type="project" value="UniProtKB-UniPathway"/>
</dbReference>
<reference evidence="4 5" key="1">
    <citation type="submission" date="2014-04" db="EMBL/GenBank/DDBJ databases">
        <authorList>
            <consortium name="DOE Joint Genome Institute"/>
            <person name="Kuo A."/>
            <person name="Gay G."/>
            <person name="Dore J."/>
            <person name="Kohler A."/>
            <person name="Nagy L.G."/>
            <person name="Floudas D."/>
            <person name="Copeland A."/>
            <person name="Barry K.W."/>
            <person name="Cichocki N."/>
            <person name="Veneault-Fourrey C."/>
            <person name="LaButti K."/>
            <person name="Lindquist E.A."/>
            <person name="Lipzen A."/>
            <person name="Lundell T."/>
            <person name="Morin E."/>
            <person name="Murat C."/>
            <person name="Sun H."/>
            <person name="Tunlid A."/>
            <person name="Henrissat B."/>
            <person name="Grigoriev I.V."/>
            <person name="Hibbett D.S."/>
            <person name="Martin F."/>
            <person name="Nordberg H.P."/>
            <person name="Cantor M.N."/>
            <person name="Hua S.X."/>
        </authorList>
    </citation>
    <scope>NUCLEOTIDE SEQUENCE [LARGE SCALE GENOMIC DNA]</scope>
    <source>
        <strain evidence="5">h7</strain>
    </source>
</reference>
<dbReference type="PROSITE" id="PS01054">
    <property type="entry name" value="TRANSALDOLASE_1"/>
    <property type="match status" value="1"/>
</dbReference>
<dbReference type="Proteomes" id="UP000053424">
    <property type="component" value="Unassembled WGS sequence"/>
</dbReference>
<dbReference type="InterPro" id="IPR013785">
    <property type="entry name" value="Aldolase_TIM"/>
</dbReference>
<dbReference type="GO" id="GO:0005975">
    <property type="term" value="P:carbohydrate metabolic process"/>
    <property type="evidence" value="ECO:0007669"/>
    <property type="project" value="InterPro"/>
</dbReference>
<dbReference type="PROSITE" id="PS00958">
    <property type="entry name" value="TRANSALDOLASE_2"/>
    <property type="match status" value="1"/>
</dbReference>
<reference evidence="5" key="2">
    <citation type="submission" date="2015-01" db="EMBL/GenBank/DDBJ databases">
        <title>Evolutionary Origins and Diversification of the Mycorrhizal Mutualists.</title>
        <authorList>
            <consortium name="DOE Joint Genome Institute"/>
            <consortium name="Mycorrhizal Genomics Consortium"/>
            <person name="Kohler A."/>
            <person name="Kuo A."/>
            <person name="Nagy L.G."/>
            <person name="Floudas D."/>
            <person name="Copeland A."/>
            <person name="Barry K.W."/>
            <person name="Cichocki N."/>
            <person name="Veneault-Fourrey C."/>
            <person name="LaButti K."/>
            <person name="Lindquist E.A."/>
            <person name="Lipzen A."/>
            <person name="Lundell T."/>
            <person name="Morin E."/>
            <person name="Murat C."/>
            <person name="Riley R."/>
            <person name="Ohm R."/>
            <person name="Sun H."/>
            <person name="Tunlid A."/>
            <person name="Henrissat B."/>
            <person name="Grigoriev I.V."/>
            <person name="Hibbett D.S."/>
            <person name="Martin F."/>
        </authorList>
    </citation>
    <scope>NUCLEOTIDE SEQUENCE [LARGE SCALE GENOMIC DNA]</scope>
    <source>
        <strain evidence="5">h7</strain>
    </source>
</reference>
<proteinExistence type="predicted"/>
<evidence type="ECO:0000256" key="2">
    <source>
        <dbReference type="RuleBase" id="RU000501"/>
    </source>
</evidence>
<dbReference type="OrthoDB" id="2015515at2759"/>
<evidence type="ECO:0000313" key="4">
    <source>
        <dbReference type="EMBL" id="KIM35497.1"/>
    </source>
</evidence>
<dbReference type="PANTHER" id="PTHR10683:SF18">
    <property type="entry name" value="TRANSALDOLASE"/>
    <property type="match status" value="1"/>
</dbReference>
<dbReference type="UniPathway" id="UPA00115">
    <property type="reaction ID" value="UER00414"/>
</dbReference>
<evidence type="ECO:0000256" key="1">
    <source>
        <dbReference type="ARBA" id="ARBA00023270"/>
    </source>
</evidence>
<protein>
    <recommendedName>
        <fullName evidence="2">Transaldolase</fullName>
        <ecNumber evidence="2">2.2.1.2</ecNumber>
    </recommendedName>
</protein>
<dbReference type="AlphaFoldDB" id="A0A0C2Y329"/>
<keyword evidence="5" id="KW-1185">Reference proteome</keyword>
<accession>A0A0C2Y329</accession>
<keyword evidence="2" id="KW-0570">Pentose shunt</keyword>
<dbReference type="SUPFAM" id="SSF51569">
    <property type="entry name" value="Aldolase"/>
    <property type="match status" value="1"/>
</dbReference>
<dbReference type="InterPro" id="IPR001585">
    <property type="entry name" value="TAL/FSA"/>
</dbReference>
<gene>
    <name evidence="4" type="ORF">M413DRAFT_449709</name>
</gene>
<comment type="pathway">
    <text evidence="2">Carbohydrate degradation; pentose phosphate pathway; D-glyceraldehyde 3-phosphate and beta-D-fructose 6-phosphate from D-ribose 5-phosphate and D-xylulose 5-phosphate (non-oxidative stage): step 2/3.</text>
</comment>
<dbReference type="Pfam" id="PF00923">
    <property type="entry name" value="TAL_FSA"/>
    <property type="match status" value="1"/>
</dbReference>
<evidence type="ECO:0000313" key="5">
    <source>
        <dbReference type="Proteomes" id="UP000053424"/>
    </source>
</evidence>
<feature type="region of interest" description="Disordered" evidence="3">
    <location>
        <begin position="361"/>
        <end position="402"/>
    </location>
</feature>
<feature type="compositionally biased region" description="Polar residues" evidence="3">
    <location>
        <begin position="364"/>
        <end position="375"/>
    </location>
</feature>
<dbReference type="HOGENOM" id="CLU_047470_0_1_1"/>